<evidence type="ECO:0000313" key="2">
    <source>
        <dbReference type="Proteomes" id="UP000806285"/>
    </source>
</evidence>
<evidence type="ECO:0000313" key="1">
    <source>
        <dbReference type="EMBL" id="MBE7366736.1"/>
    </source>
</evidence>
<proteinExistence type="predicted"/>
<comment type="caution">
    <text evidence="1">The sequence shown here is derived from an EMBL/GenBank/DDBJ whole genome shotgun (WGS) entry which is preliminary data.</text>
</comment>
<dbReference type="InterPro" id="IPR003462">
    <property type="entry name" value="ODC_Mu_crystall"/>
</dbReference>
<organism evidence="1 2">
    <name type="scientific">Ramlibacter pallidus</name>
    <dbReference type="NCBI Taxonomy" id="2780087"/>
    <lineage>
        <taxon>Bacteria</taxon>
        <taxon>Pseudomonadati</taxon>
        <taxon>Pseudomonadota</taxon>
        <taxon>Betaproteobacteria</taxon>
        <taxon>Burkholderiales</taxon>
        <taxon>Comamonadaceae</taxon>
        <taxon>Ramlibacter</taxon>
    </lineage>
</organism>
<dbReference type="InterPro" id="IPR036291">
    <property type="entry name" value="NAD(P)-bd_dom_sf"/>
</dbReference>
<dbReference type="PANTHER" id="PTHR13812:SF19">
    <property type="entry name" value="KETIMINE REDUCTASE MU-CRYSTALLIN"/>
    <property type="match status" value="1"/>
</dbReference>
<dbReference type="PIRSF" id="PIRSF001439">
    <property type="entry name" value="CryM"/>
    <property type="match status" value="1"/>
</dbReference>
<keyword evidence="2" id="KW-1185">Reference proteome</keyword>
<dbReference type="Gene3D" id="3.40.50.720">
    <property type="entry name" value="NAD(P)-binding Rossmann-like Domain"/>
    <property type="match status" value="1"/>
</dbReference>
<dbReference type="Gene3D" id="3.30.1780.10">
    <property type="entry name" value="ornithine cyclodeaminase, domain 1"/>
    <property type="match status" value="1"/>
</dbReference>
<accession>A0ABR9RZQ7</accession>
<sequence length="317" mass="33183">MQTFDALATEAALPFDRLVPALQALFARGCEVPTRHVHELPVPGGPSITSLVMPAWIPGSYYGLKTINIAPGNAARGLPGLHATYTLFDGATGVPLAGMEGNAITARRTAAASALAAGWLARKDARHLLVVGAGRIAALLPEAYRVVRDIDRVSVWARSPEKAEALAARWRAGGWAAQAVGDLAAACGQADIVSCATLATQPVVRGRWLRPGTHLDLIGSFTPAMREADDDCFAGASLYVDTEEALKKSGELLGPMERGVFRPADVRGTLAGLSRGTSAGRGSAQERTVFKSVGTALEDLAAAILVYEHRGRTTAPA</sequence>
<dbReference type="Proteomes" id="UP000806285">
    <property type="component" value="Unassembled WGS sequence"/>
</dbReference>
<dbReference type="InterPro" id="IPR023401">
    <property type="entry name" value="ODC_N"/>
</dbReference>
<dbReference type="SUPFAM" id="SSF51735">
    <property type="entry name" value="NAD(P)-binding Rossmann-fold domains"/>
    <property type="match status" value="1"/>
</dbReference>
<dbReference type="RefSeq" id="WP_193675336.1">
    <property type="nucleotide sequence ID" value="NZ_JADDIV010000001.1"/>
</dbReference>
<gene>
    <name evidence="1" type="ORF">IM787_04065</name>
</gene>
<protein>
    <submittedName>
        <fullName evidence="1">Ornithine cyclodeaminase family protein</fullName>
    </submittedName>
</protein>
<dbReference type="PANTHER" id="PTHR13812">
    <property type="entry name" value="KETIMINE REDUCTASE MU-CRYSTALLIN"/>
    <property type="match status" value="1"/>
</dbReference>
<reference evidence="1 2" key="1">
    <citation type="submission" date="2020-10" db="EMBL/GenBank/DDBJ databases">
        <title>Ramlibacter sp. HM2 16S ribosomal RNA gene Genome sequencing and assembly.</title>
        <authorList>
            <person name="Kang M."/>
        </authorList>
    </citation>
    <scope>NUCLEOTIDE SEQUENCE [LARGE SCALE GENOMIC DNA]</scope>
    <source>
        <strain evidence="1 2">HM2</strain>
    </source>
</reference>
<dbReference type="NCBIfam" id="NF004793">
    <property type="entry name" value="PRK06141.1"/>
    <property type="match status" value="1"/>
</dbReference>
<dbReference type="EMBL" id="JADDIV010000001">
    <property type="protein sequence ID" value="MBE7366736.1"/>
    <property type="molecule type" value="Genomic_DNA"/>
</dbReference>
<name>A0ABR9RZQ7_9BURK</name>
<dbReference type="Pfam" id="PF02423">
    <property type="entry name" value="OCD_Mu_crystall"/>
    <property type="match status" value="1"/>
</dbReference>